<accession>A0ABY8G094</accession>
<dbReference type="RefSeq" id="WP_278016351.1">
    <property type="nucleotide sequence ID" value="NZ_CP121106.1"/>
</dbReference>
<proteinExistence type="predicted"/>
<evidence type="ECO:0000313" key="3">
    <source>
        <dbReference type="EMBL" id="WFL77659.1"/>
    </source>
</evidence>
<dbReference type="Proteomes" id="UP001215827">
    <property type="component" value="Chromosome"/>
</dbReference>
<dbReference type="PROSITE" id="PS51257">
    <property type="entry name" value="PROKAR_LIPOPROTEIN"/>
    <property type="match status" value="1"/>
</dbReference>
<evidence type="ECO:0008006" key="5">
    <source>
        <dbReference type="Google" id="ProtNLM"/>
    </source>
</evidence>
<gene>
    <name evidence="3" type="ORF">P7228_00930</name>
</gene>
<dbReference type="InterPro" id="IPR011250">
    <property type="entry name" value="OMP/PagP_B-barrel"/>
</dbReference>
<feature type="signal peptide" evidence="2">
    <location>
        <begin position="1"/>
        <end position="19"/>
    </location>
</feature>
<name>A0ABY8G094_9SPHN</name>
<keyword evidence="2" id="KW-0732">Signal</keyword>
<evidence type="ECO:0000313" key="4">
    <source>
        <dbReference type="Proteomes" id="UP001215827"/>
    </source>
</evidence>
<feature type="region of interest" description="Disordered" evidence="1">
    <location>
        <begin position="24"/>
        <end position="53"/>
    </location>
</feature>
<evidence type="ECO:0000256" key="2">
    <source>
        <dbReference type="SAM" id="SignalP"/>
    </source>
</evidence>
<sequence>MRESITVASATLVLLLALAGCGGGGGASPNSTPLPPPPPSPAPAPTPTPTPAQVIKPETLTIGTNAQTVAYTVYETDTLSSESNVSGSKDLAKFIKSVPSEQGATIQLDFDEARQIYKIKLPTGEAGELTDLGLNGSAGQIASSTFHRISSNGETVGSVWMPVPFRERYPYTYSHYGRWYKSEGNADGTHTKIYGWFVYGYQPAADAIPRSGTATYRAEIFGETPVDAFEISGTVKLAFDFGSGTLSGSMNPFLYTNGWYTDLDYDYGVYDFAQTVYSVGSANYSGKFSKDGVLLDASWFDGSLTGPNAQEVIGRFSAPFTRDGTQGTMTGVWIGKKD</sequence>
<evidence type="ECO:0000256" key="1">
    <source>
        <dbReference type="SAM" id="MobiDB-lite"/>
    </source>
</evidence>
<organism evidence="3 4">
    <name type="scientific">Altererythrobacter arenosus</name>
    <dbReference type="NCBI Taxonomy" id="3032592"/>
    <lineage>
        <taxon>Bacteria</taxon>
        <taxon>Pseudomonadati</taxon>
        <taxon>Pseudomonadota</taxon>
        <taxon>Alphaproteobacteria</taxon>
        <taxon>Sphingomonadales</taxon>
        <taxon>Erythrobacteraceae</taxon>
        <taxon>Altererythrobacter</taxon>
    </lineage>
</organism>
<keyword evidence="4" id="KW-1185">Reference proteome</keyword>
<dbReference type="Gene3D" id="2.40.160.90">
    <property type="match status" value="1"/>
</dbReference>
<dbReference type="EMBL" id="CP121106">
    <property type="protein sequence ID" value="WFL77659.1"/>
    <property type="molecule type" value="Genomic_DNA"/>
</dbReference>
<dbReference type="SUPFAM" id="SSF56925">
    <property type="entry name" value="OMPA-like"/>
    <property type="match status" value="1"/>
</dbReference>
<reference evidence="3 4" key="1">
    <citation type="submission" date="2023-03" db="EMBL/GenBank/DDBJ databases">
        <title>Altererythrobacter sp. CAU 1644 isolated from sand.</title>
        <authorList>
            <person name="Kim W."/>
        </authorList>
    </citation>
    <scope>NUCLEOTIDE SEQUENCE [LARGE SCALE GENOMIC DNA]</scope>
    <source>
        <strain evidence="3 4">CAU 1644</strain>
    </source>
</reference>
<feature type="chain" id="PRO_5045466131" description="Transferrin-binding protein B C-lobe/N-lobe beta barrel domain-containing protein" evidence="2">
    <location>
        <begin position="20"/>
        <end position="338"/>
    </location>
</feature>
<protein>
    <recommendedName>
        <fullName evidence="5">Transferrin-binding protein B C-lobe/N-lobe beta barrel domain-containing protein</fullName>
    </recommendedName>
</protein>
<feature type="compositionally biased region" description="Pro residues" evidence="1">
    <location>
        <begin position="32"/>
        <end position="50"/>
    </location>
</feature>